<dbReference type="Proteomes" id="UP000618445">
    <property type="component" value="Unassembled WGS sequence"/>
</dbReference>
<dbReference type="Pfam" id="PF02452">
    <property type="entry name" value="PemK_toxin"/>
    <property type="match status" value="1"/>
</dbReference>
<evidence type="ECO:0000313" key="4">
    <source>
        <dbReference type="EMBL" id="MBD2317660.1"/>
    </source>
</evidence>
<accession>A0ABR8CCJ4</accession>
<comment type="similarity">
    <text evidence="1 3">Belongs to the PemK/MazF family.</text>
</comment>
<keyword evidence="3" id="KW-0540">Nuclease</keyword>
<keyword evidence="3" id="KW-0255">Endonuclease</keyword>
<evidence type="ECO:0000256" key="1">
    <source>
        <dbReference type="ARBA" id="ARBA00007521"/>
    </source>
</evidence>
<keyword evidence="5" id="KW-1185">Reference proteome</keyword>
<dbReference type="InterPro" id="IPR011067">
    <property type="entry name" value="Plasmid_toxin/cell-grow_inhib"/>
</dbReference>
<proteinExistence type="inferred from homology"/>
<dbReference type="SUPFAM" id="SSF50118">
    <property type="entry name" value="Cell growth inhibitor/plasmid maintenance toxic component"/>
    <property type="match status" value="1"/>
</dbReference>
<organism evidence="4 5">
    <name type="scientific">Phormidium tenue FACHB-1050</name>
    <dbReference type="NCBI Taxonomy" id="2692857"/>
    <lineage>
        <taxon>Bacteria</taxon>
        <taxon>Bacillati</taxon>
        <taxon>Cyanobacteriota</taxon>
        <taxon>Cyanophyceae</taxon>
        <taxon>Oscillatoriophycideae</taxon>
        <taxon>Oscillatoriales</taxon>
        <taxon>Oscillatoriaceae</taxon>
        <taxon>Phormidium</taxon>
    </lineage>
</organism>
<keyword evidence="2" id="KW-1277">Toxin-antitoxin system</keyword>
<dbReference type="Gene3D" id="2.30.30.110">
    <property type="match status" value="1"/>
</dbReference>
<evidence type="ECO:0000256" key="2">
    <source>
        <dbReference type="ARBA" id="ARBA00022649"/>
    </source>
</evidence>
<comment type="caution">
    <text evidence="4">The sequence shown here is derived from an EMBL/GenBank/DDBJ whole genome shotgun (WGS) entry which is preliminary data.</text>
</comment>
<dbReference type="EC" id="3.1.-.-" evidence="3"/>
<gene>
    <name evidence="4" type="ORF">H6G05_12490</name>
</gene>
<dbReference type="PANTHER" id="PTHR33988">
    <property type="entry name" value="ENDORIBONUCLEASE MAZF-RELATED"/>
    <property type="match status" value="1"/>
</dbReference>
<sequence>MNSLRRGQIIDIDLEPTRGSETGKVRPCIIVTNDVYNARVPVIQVVPITEWNEKKTRISTNIDLEPSAMNGLTKRSIADCLQTRPIDHRQRLVRVRGQLSGEDLARVDGAIKQVFGFG</sequence>
<dbReference type="RefSeq" id="WP_190578489.1">
    <property type="nucleotide sequence ID" value="NZ_CAWPQU010000010.1"/>
</dbReference>
<keyword evidence="3" id="KW-0378">Hydrolase</keyword>
<dbReference type="InterPro" id="IPR003477">
    <property type="entry name" value="PemK-like"/>
</dbReference>
<reference evidence="4 5" key="1">
    <citation type="journal article" date="2020" name="ISME J.">
        <title>Comparative genomics reveals insights into cyanobacterial evolution and habitat adaptation.</title>
        <authorList>
            <person name="Chen M.Y."/>
            <person name="Teng W.K."/>
            <person name="Zhao L."/>
            <person name="Hu C.X."/>
            <person name="Zhou Y.K."/>
            <person name="Han B.P."/>
            <person name="Song L.R."/>
            <person name="Shu W.S."/>
        </authorList>
    </citation>
    <scope>NUCLEOTIDE SEQUENCE [LARGE SCALE GENOMIC DNA]</scope>
    <source>
        <strain evidence="4 5">FACHB-1050</strain>
    </source>
</reference>
<evidence type="ECO:0000256" key="3">
    <source>
        <dbReference type="PIRNR" id="PIRNR033490"/>
    </source>
</evidence>
<name>A0ABR8CCJ4_9CYAN</name>
<evidence type="ECO:0000313" key="5">
    <source>
        <dbReference type="Proteomes" id="UP000618445"/>
    </source>
</evidence>
<protein>
    <recommendedName>
        <fullName evidence="3">mRNA interferase</fullName>
        <ecNumber evidence="3">3.1.-.-</ecNumber>
    </recommendedName>
</protein>
<comment type="function">
    <text evidence="3">Toxic component of a type II toxin-antitoxin (TA) system.</text>
</comment>
<dbReference type="EMBL" id="JACJQY010000018">
    <property type="protein sequence ID" value="MBD2317660.1"/>
    <property type="molecule type" value="Genomic_DNA"/>
</dbReference>
<dbReference type="PANTHER" id="PTHR33988:SF1">
    <property type="entry name" value="ENDORIBONUCLEASE MAZF7-RELATED"/>
    <property type="match status" value="1"/>
</dbReference>
<dbReference type="PIRSF" id="PIRSF033490">
    <property type="entry name" value="MazF"/>
    <property type="match status" value="1"/>
</dbReference>